<feature type="domain" description="Hydrophobic seed protein" evidence="6">
    <location>
        <begin position="123"/>
        <end position="190"/>
    </location>
</feature>
<dbReference type="GO" id="GO:0042626">
    <property type="term" value="F:ATPase-coupled transmembrane transporter activity"/>
    <property type="evidence" value="ECO:0007669"/>
    <property type="project" value="TreeGrafter"/>
</dbReference>
<evidence type="ECO:0000313" key="8">
    <source>
        <dbReference type="Proteomes" id="UP000734854"/>
    </source>
</evidence>
<dbReference type="EMBL" id="JACMSC010000021">
    <property type="protein sequence ID" value="KAG6469728.1"/>
    <property type="molecule type" value="Genomic_DNA"/>
</dbReference>
<dbReference type="Gene3D" id="3.40.50.300">
    <property type="entry name" value="P-loop containing nucleotide triphosphate hydrolases"/>
    <property type="match status" value="1"/>
</dbReference>
<gene>
    <name evidence="7" type="ORF">ZIOFF_070658</name>
</gene>
<dbReference type="Pfam" id="PF14547">
    <property type="entry name" value="Hydrophob_seed"/>
    <property type="match status" value="1"/>
</dbReference>
<proteinExistence type="predicted"/>
<dbReference type="InterPro" id="IPR050352">
    <property type="entry name" value="ABCG_transporters"/>
</dbReference>
<reference evidence="7 8" key="1">
    <citation type="submission" date="2020-08" db="EMBL/GenBank/DDBJ databases">
        <title>Plant Genome Project.</title>
        <authorList>
            <person name="Zhang R.-G."/>
        </authorList>
    </citation>
    <scope>NUCLEOTIDE SEQUENCE [LARGE SCALE GENOMIC DNA]</scope>
    <source>
        <tissue evidence="7">Rhizome</tissue>
    </source>
</reference>
<keyword evidence="2" id="KW-0813">Transport</keyword>
<evidence type="ECO:0000256" key="5">
    <source>
        <dbReference type="ARBA" id="ARBA00023136"/>
    </source>
</evidence>
<evidence type="ECO:0000256" key="2">
    <source>
        <dbReference type="ARBA" id="ARBA00022448"/>
    </source>
</evidence>
<keyword evidence="4" id="KW-1133">Transmembrane helix</keyword>
<keyword evidence="3" id="KW-0812">Transmembrane</keyword>
<evidence type="ECO:0000259" key="6">
    <source>
        <dbReference type="Pfam" id="PF14547"/>
    </source>
</evidence>
<evidence type="ECO:0000256" key="1">
    <source>
        <dbReference type="ARBA" id="ARBA00004141"/>
    </source>
</evidence>
<dbReference type="SUPFAM" id="SSF47699">
    <property type="entry name" value="Bifunctional inhibitor/lipid-transfer protein/seed storage 2S albumin"/>
    <property type="match status" value="1"/>
</dbReference>
<evidence type="ECO:0000256" key="3">
    <source>
        <dbReference type="ARBA" id="ARBA00022692"/>
    </source>
</evidence>
<dbReference type="Proteomes" id="UP000734854">
    <property type="component" value="Unassembled WGS sequence"/>
</dbReference>
<keyword evidence="8" id="KW-1185">Reference proteome</keyword>
<dbReference type="Gene3D" id="1.10.110.10">
    <property type="entry name" value="Plant lipid-transfer and hydrophobic proteins"/>
    <property type="match status" value="1"/>
</dbReference>
<evidence type="ECO:0000313" key="7">
    <source>
        <dbReference type="EMBL" id="KAG6469728.1"/>
    </source>
</evidence>
<organism evidence="7 8">
    <name type="scientific">Zingiber officinale</name>
    <name type="common">Ginger</name>
    <name type="synonym">Amomum zingiber</name>
    <dbReference type="NCBI Taxonomy" id="94328"/>
    <lineage>
        <taxon>Eukaryota</taxon>
        <taxon>Viridiplantae</taxon>
        <taxon>Streptophyta</taxon>
        <taxon>Embryophyta</taxon>
        <taxon>Tracheophyta</taxon>
        <taxon>Spermatophyta</taxon>
        <taxon>Magnoliopsida</taxon>
        <taxon>Liliopsida</taxon>
        <taxon>Zingiberales</taxon>
        <taxon>Zingiberaceae</taxon>
        <taxon>Zingiber</taxon>
    </lineage>
</organism>
<dbReference type="PANTHER" id="PTHR48041">
    <property type="entry name" value="ABC TRANSPORTER G FAMILY MEMBER 28"/>
    <property type="match status" value="1"/>
</dbReference>
<comment type="subcellular location">
    <subcellularLocation>
        <location evidence="1">Membrane</location>
        <topology evidence="1">Multi-pass membrane protein</topology>
    </subcellularLocation>
</comment>
<dbReference type="InterPro" id="IPR027923">
    <property type="entry name" value="Hydrophob_seed_dom"/>
</dbReference>
<dbReference type="SUPFAM" id="SSF52540">
    <property type="entry name" value="P-loop containing nucleoside triphosphate hydrolases"/>
    <property type="match status" value="1"/>
</dbReference>
<name>A0A8J5EQ14_ZINOF</name>
<protein>
    <recommendedName>
        <fullName evidence="6">Hydrophobic seed protein domain-containing protein</fullName>
    </recommendedName>
</protein>
<dbReference type="PANTHER" id="PTHR48041:SF11">
    <property type="entry name" value="ABC TRANSPORTER G FAMILY MEMBER 16"/>
    <property type="match status" value="1"/>
</dbReference>
<evidence type="ECO:0000256" key="4">
    <source>
        <dbReference type="ARBA" id="ARBA00022989"/>
    </source>
</evidence>
<keyword evidence="5" id="KW-0472">Membrane</keyword>
<comment type="caution">
    <text evidence="7">The sequence shown here is derived from an EMBL/GenBank/DDBJ whole genome shotgun (WGS) entry which is preliminary data.</text>
</comment>
<dbReference type="GO" id="GO:0016020">
    <property type="term" value="C:membrane"/>
    <property type="evidence" value="ECO:0007669"/>
    <property type="project" value="UniProtKB-SubCell"/>
</dbReference>
<dbReference type="InterPro" id="IPR027417">
    <property type="entry name" value="P-loop_NTPase"/>
</dbReference>
<dbReference type="AlphaFoldDB" id="A0A8J5EQ14"/>
<dbReference type="InterPro" id="IPR036312">
    <property type="entry name" value="Bifun_inhib/LTP/seed_sf"/>
</dbReference>
<accession>A0A8J5EQ14</accession>
<sequence length="194" mass="21117">MLVMEETLMFSTEFHLSRSLSAIKKMSRVQALINQLGLHAITGTLIGDKSHHGVSSGDQCKVSINIDIIQDTILLFLDEPTSSLDSTSAYMIRSCDSKDPNWTEACTLSPMPPPMINSPPASCTADSLKAWAMVELFGGRVNIEVGYPVANQCCKMLQGLVELQEATVCLCTTVQLKLLNVVNVHLALHLPLTT</sequence>